<dbReference type="InterPro" id="IPR041679">
    <property type="entry name" value="DNA2/NAM7-like_C"/>
</dbReference>
<dbReference type="CDD" id="cd18042">
    <property type="entry name" value="DEXXQc_SETX"/>
    <property type="match status" value="1"/>
</dbReference>
<dbReference type="Pfam" id="PF23576">
    <property type="entry name" value="SEN1_barrel"/>
    <property type="match status" value="1"/>
</dbReference>
<dbReference type="InterPro" id="IPR041677">
    <property type="entry name" value="DNA2/NAM7_AAA_11"/>
</dbReference>
<comment type="subcellular location">
    <subcellularLocation>
        <location evidence="1">Nucleus</location>
    </subcellularLocation>
</comment>
<evidence type="ECO:0000256" key="7">
    <source>
        <dbReference type="ARBA" id="ARBA00023242"/>
    </source>
</evidence>
<feature type="domain" description="DNA2/NAM7 helicase-like C-terminal" evidence="11">
    <location>
        <begin position="1566"/>
        <end position="1762"/>
    </location>
</feature>
<comment type="similarity">
    <text evidence="2">Belongs to the DNA2/NAM7 helicase family.</text>
</comment>
<keyword evidence="5" id="KW-0347">Helicase</keyword>
<keyword evidence="14" id="KW-1185">Reference proteome</keyword>
<dbReference type="GO" id="GO:0005694">
    <property type="term" value="C:chromosome"/>
    <property type="evidence" value="ECO:0007669"/>
    <property type="project" value="UniProtKB-ARBA"/>
</dbReference>
<dbReference type="OrthoDB" id="6513042at2759"/>
<dbReference type="GO" id="GO:0005524">
    <property type="term" value="F:ATP binding"/>
    <property type="evidence" value="ECO:0007669"/>
    <property type="project" value="UniProtKB-KW"/>
</dbReference>
<dbReference type="Proteomes" id="UP000813461">
    <property type="component" value="Unassembled WGS sequence"/>
</dbReference>
<feature type="region of interest" description="Disordered" evidence="8">
    <location>
        <begin position="867"/>
        <end position="898"/>
    </location>
</feature>
<sequence length="1963" mass="220673">MAEILENISKLRELPEEQHLFCPRLGDDDTIYYDEDVANEPAETDPAELRERRNKIREAEDRKWTALKATEILAFDGEEAAPHKEWLLNRFSQIMQSCDVCVRVFYMARAEWRIRLLDTYDEDNIVDFLRLVDEQCLQRIRKGLAEANTILSNADPKSRTMRLLPSECTYAFFEALSCDAMLRDEAELQQHFDAPFDLVQSKKRLKLQTYLPAMTRFLFSKHPRRLDWATKSWVGFKRNLLKSEFEWAVRDHLVNVMMKVQMQNLDVSYLPLFWGGIRLIIERMDQELIREYIQGLDGDFYRLMLDHLSLQSEAYFELLATMKLLIEKAPEDFWGGMNAITPSVANVVEQIFNSPVLKQVLAAATDSEEDMNNLEAAFSWMSPFLASIKVSLLGPATRPFANALFGRYQSDRFSRTSRAFCFKHGMRVLVYSFKTMGDYKQFADFVGQPTVNGMLEMLSTYIESLVTNLKRFNSSKDNDEELQLALSVIEYAFQLEAKSLIVERQLISSKQPSPTETPSSAAIWKTVLRAIDSSNLQLAMHLLVAGRNLIGLEPLQMKSGVDKIPPTVRHFNDRFKLLSQSITDVVDRLADFDPAQLQALFEKQSAASAIVSLLFSSTEDTRNSVIELLKVISSEDERRNALQHILKTYYKNALVGISDSVRRVTQKKVFAPTPSTIKTCSDIIDVMCNSQDGILRSRDLASGELGATMNFWKNLWDLLTMIFATTEAWSNLGYYEKSMMMDFCRDVMQFADQLFDQYSIFATALKGSTTSSDDSTNTSSFLRELLAEPAGAMDGLARWLRLRDEFLSSKSVTLISKLLVRLHNVSIEITADSLSYMERVLSGDVRAKLSPTQQAELQQALETHLGRPLVKEEEPVKPKQGSLSSWVATGADRTTPSDAKAKLMANLTSGASAFQQKREQLRLQETKAAQQKAVEEQKTAQQDEFRRKRQLEKQRREQEKAAAIAKAKQARGISAQTAEAGSGLEGLGVLGKDQAAKGEGLMHSSDESEDDDGDIDEELFGVKKSKAKLGPRTNIINEVKIQMPVKKKRVVRSAKDMRARLAPDLSSLHRTILGWDYFHQGDFPPKSRPDIYSKVPSTFRTPNEYQNTFEPLLTLEAWQGFVKAREENQAKPYEVRIISRASVDTFQEVGSTMTHAENRDIFVSEGDIILLSRSRNPSADEPTCLARIFRVKRKQQHIEVSYRVVPANPLSSSLNPNNAVFGTKLQSITPLEREFGALKGLQYYDLCDEIIRAKPSPLLTYSDKQTESLIQTYNVNKAQAKAIKSAVDNDAFTLIQGPPGSGKTKTITAIVGALLSDSLRNRGTTITVPGQQRSEAASKKLLVCAPSNAAVDELVMRFKDGIKTVNGEIRKVNIVRLGRSDAINANVQDVTLEELVSKKLGMNSDSGKDAAATRKLFDDHKQISEQLRQVRAQLDSGEVKGEAAAKLQDDFNQIRRQKALLGTKIDNAKDQEQLASRNADLNRRRAQEAVLNDAHVICATLSGSGHDMFQHLSIEFETVIVDEAAQCVEMSALIPLKYGCAKCILVGDPKQLPPTVFSKEAARFQYEQSLFVRMQKNHPDDVHLLDTQYRMHPEISLFPSRTFYDGKLLDGGDMAGLRRQPWHQSMLLGPYRFFDVQGQHQAAPKGHSLINLAEIDIAMKLYKRVTADYPEYDFRKKVGIITPYKSQLRELKSRFMTEYGAGIIEDIEFNTTDAFQGRESEVIIFSCVRASPQGGIGFLQDIRRMNVGLTRAKSSLWVLGNSQSLMRGEFWRKLVEDAQARKRYTTGDLNKMLRQHSSNFPAPKEGYVQPHRPTPEVKSEPMSRSGSGQSNGLDSKPIKQEVKQEIKTEPALTHHPKRKLESKDDFDLFKEESSDVDMDDAPSDSVSATANGGSGRSTPAAFSDARKSATPGLDVHDANNGTDKTAGANLGGALGGMTAKPKIRMKPREPPNPFIKRKKPKNA</sequence>
<dbReference type="GO" id="GO:0006369">
    <property type="term" value="P:termination of RNA polymerase II transcription"/>
    <property type="evidence" value="ECO:0007669"/>
    <property type="project" value="TreeGrafter"/>
</dbReference>
<dbReference type="EMBL" id="JAGMVJ010000005">
    <property type="protein sequence ID" value="KAH7090504.1"/>
    <property type="molecule type" value="Genomic_DNA"/>
</dbReference>
<evidence type="ECO:0000259" key="11">
    <source>
        <dbReference type="Pfam" id="PF13087"/>
    </source>
</evidence>
<evidence type="ECO:0000256" key="4">
    <source>
        <dbReference type="ARBA" id="ARBA00022801"/>
    </source>
</evidence>
<evidence type="ECO:0000256" key="3">
    <source>
        <dbReference type="ARBA" id="ARBA00022741"/>
    </source>
</evidence>
<dbReference type="InterPro" id="IPR027417">
    <property type="entry name" value="P-loop_NTPase"/>
</dbReference>
<reference evidence="13" key="1">
    <citation type="journal article" date="2021" name="Nat. Commun.">
        <title>Genetic determinants of endophytism in the Arabidopsis root mycobiome.</title>
        <authorList>
            <person name="Mesny F."/>
            <person name="Miyauchi S."/>
            <person name="Thiergart T."/>
            <person name="Pickel B."/>
            <person name="Atanasova L."/>
            <person name="Karlsson M."/>
            <person name="Huettel B."/>
            <person name="Barry K.W."/>
            <person name="Haridas S."/>
            <person name="Chen C."/>
            <person name="Bauer D."/>
            <person name="Andreopoulos W."/>
            <person name="Pangilinan J."/>
            <person name="LaButti K."/>
            <person name="Riley R."/>
            <person name="Lipzen A."/>
            <person name="Clum A."/>
            <person name="Drula E."/>
            <person name="Henrissat B."/>
            <person name="Kohler A."/>
            <person name="Grigoriev I.V."/>
            <person name="Martin F.M."/>
            <person name="Hacquard S."/>
        </authorList>
    </citation>
    <scope>NUCLEOTIDE SEQUENCE</scope>
    <source>
        <strain evidence="13">MPI-SDFR-AT-0120</strain>
    </source>
</reference>
<dbReference type="InterPro" id="IPR024481">
    <property type="entry name" value="Helicase_Sen1_N"/>
</dbReference>
<dbReference type="GO" id="GO:0016604">
    <property type="term" value="C:nuclear body"/>
    <property type="evidence" value="ECO:0007669"/>
    <property type="project" value="TreeGrafter"/>
</dbReference>
<dbReference type="InterPro" id="IPR047187">
    <property type="entry name" value="SF1_C_Upf1"/>
</dbReference>
<evidence type="ECO:0000313" key="13">
    <source>
        <dbReference type="EMBL" id="KAH7090504.1"/>
    </source>
</evidence>
<dbReference type="InterPro" id="IPR016024">
    <property type="entry name" value="ARM-type_fold"/>
</dbReference>
<evidence type="ECO:0000259" key="10">
    <source>
        <dbReference type="Pfam" id="PF13086"/>
    </source>
</evidence>
<accession>A0A8K0RBS2</accession>
<evidence type="ECO:0000256" key="8">
    <source>
        <dbReference type="SAM" id="MobiDB-lite"/>
    </source>
</evidence>
<dbReference type="GO" id="GO:0001147">
    <property type="term" value="F:transcription termination site sequence-specific DNA binding"/>
    <property type="evidence" value="ECO:0007669"/>
    <property type="project" value="TreeGrafter"/>
</dbReference>
<dbReference type="InterPro" id="IPR045055">
    <property type="entry name" value="DNA2/NAM7-like"/>
</dbReference>
<evidence type="ECO:0000313" key="14">
    <source>
        <dbReference type="Proteomes" id="UP000813461"/>
    </source>
</evidence>
<dbReference type="Pfam" id="PF12726">
    <property type="entry name" value="SEN1_N"/>
    <property type="match status" value="1"/>
</dbReference>
<gene>
    <name evidence="13" type="ORF">FB567DRAFT_293211</name>
</gene>
<protein>
    <submittedName>
        <fullName evidence="13">SEN1 N terminal-domain-containing protein</fullName>
    </submittedName>
</protein>
<feature type="compositionally biased region" description="Basic and acidic residues" evidence="8">
    <location>
        <begin position="933"/>
        <end position="960"/>
    </location>
</feature>
<keyword evidence="4" id="KW-0378">Hydrolase</keyword>
<dbReference type="Pfam" id="PF13087">
    <property type="entry name" value="AAA_12"/>
    <property type="match status" value="1"/>
</dbReference>
<keyword evidence="7" id="KW-0539">Nucleus</keyword>
<feature type="compositionally biased region" description="Basic and acidic residues" evidence="8">
    <location>
        <begin position="1859"/>
        <end position="1873"/>
    </location>
</feature>
<evidence type="ECO:0000256" key="2">
    <source>
        <dbReference type="ARBA" id="ARBA00007913"/>
    </source>
</evidence>
<dbReference type="FunFam" id="3.40.50.300:FF:000326">
    <property type="entry name" value="P-loop containing nucleoside triphosphate hydrolase"/>
    <property type="match status" value="1"/>
</dbReference>
<evidence type="ECO:0000256" key="5">
    <source>
        <dbReference type="ARBA" id="ARBA00022806"/>
    </source>
</evidence>
<dbReference type="Pfam" id="PF13086">
    <property type="entry name" value="AAA_11"/>
    <property type="match status" value="1"/>
</dbReference>
<dbReference type="CDD" id="cd18808">
    <property type="entry name" value="SF1_C_Upf1"/>
    <property type="match status" value="1"/>
</dbReference>
<feature type="compositionally biased region" description="Polar residues" evidence="8">
    <location>
        <begin position="1822"/>
        <end position="1833"/>
    </location>
</feature>
<dbReference type="GO" id="GO:0004386">
    <property type="term" value="F:helicase activity"/>
    <property type="evidence" value="ECO:0007669"/>
    <property type="project" value="UniProtKB-KW"/>
</dbReference>
<name>A0A8K0RBS2_9PLEO</name>
<evidence type="ECO:0000256" key="6">
    <source>
        <dbReference type="ARBA" id="ARBA00022840"/>
    </source>
</evidence>
<keyword evidence="3" id="KW-0547">Nucleotide-binding</keyword>
<feature type="region of interest" description="Disordered" evidence="8">
    <location>
        <begin position="1786"/>
        <end position="1963"/>
    </location>
</feature>
<dbReference type="InterPro" id="IPR056474">
    <property type="entry name" value="SEN1_barrel"/>
</dbReference>
<dbReference type="GO" id="GO:0016787">
    <property type="term" value="F:hydrolase activity"/>
    <property type="evidence" value="ECO:0007669"/>
    <property type="project" value="UniProtKB-KW"/>
</dbReference>
<evidence type="ECO:0000256" key="1">
    <source>
        <dbReference type="ARBA" id="ARBA00004123"/>
    </source>
</evidence>
<keyword evidence="6" id="KW-0067">ATP-binding</keyword>
<evidence type="ECO:0000259" key="12">
    <source>
        <dbReference type="Pfam" id="PF23576"/>
    </source>
</evidence>
<feature type="domain" description="DNA2/NAM7 helicase helicase" evidence="10">
    <location>
        <begin position="1275"/>
        <end position="1559"/>
    </location>
</feature>
<dbReference type="FunFam" id="3.40.50.300:FF:001152">
    <property type="entry name" value="tRNA-splicing endonuclease, putative"/>
    <property type="match status" value="1"/>
</dbReference>
<evidence type="ECO:0000259" key="9">
    <source>
        <dbReference type="Pfam" id="PF12726"/>
    </source>
</evidence>
<feature type="compositionally biased region" description="Basic and acidic residues" evidence="8">
    <location>
        <begin position="1836"/>
        <end position="1848"/>
    </location>
</feature>
<organism evidence="13 14">
    <name type="scientific">Paraphoma chrysanthemicola</name>
    <dbReference type="NCBI Taxonomy" id="798071"/>
    <lineage>
        <taxon>Eukaryota</taxon>
        <taxon>Fungi</taxon>
        <taxon>Dikarya</taxon>
        <taxon>Ascomycota</taxon>
        <taxon>Pezizomycotina</taxon>
        <taxon>Dothideomycetes</taxon>
        <taxon>Pleosporomycetidae</taxon>
        <taxon>Pleosporales</taxon>
        <taxon>Pleosporineae</taxon>
        <taxon>Phaeosphaeriaceae</taxon>
        <taxon>Paraphoma</taxon>
    </lineage>
</organism>
<comment type="caution">
    <text evidence="13">The sequence shown here is derived from an EMBL/GenBank/DDBJ whole genome shotgun (WGS) entry which is preliminary data.</text>
</comment>
<dbReference type="SUPFAM" id="SSF52540">
    <property type="entry name" value="P-loop containing nucleoside triphosphate hydrolases"/>
    <property type="match status" value="1"/>
</dbReference>
<feature type="compositionally biased region" description="Polar residues" evidence="8">
    <location>
        <begin position="881"/>
        <end position="897"/>
    </location>
</feature>
<feature type="region of interest" description="Disordered" evidence="8">
    <location>
        <begin position="923"/>
        <end position="960"/>
    </location>
</feature>
<feature type="domain" description="Helicase SEN1 beta-barrel" evidence="12">
    <location>
        <begin position="1129"/>
        <end position="1225"/>
    </location>
</feature>
<proteinExistence type="inferred from homology"/>
<dbReference type="PANTHER" id="PTHR10887:SF495">
    <property type="entry name" value="HELICASE SENATAXIN ISOFORM X1-RELATED"/>
    <property type="match status" value="1"/>
</dbReference>
<dbReference type="Gene3D" id="3.40.50.300">
    <property type="entry name" value="P-loop containing nucleotide triphosphate hydrolases"/>
    <property type="match status" value="2"/>
</dbReference>
<dbReference type="SUPFAM" id="SSF48371">
    <property type="entry name" value="ARM repeat"/>
    <property type="match status" value="1"/>
</dbReference>
<feature type="domain" description="Helicase Sen1 N-terminal" evidence="9">
    <location>
        <begin position="89"/>
        <end position="812"/>
    </location>
</feature>
<dbReference type="PANTHER" id="PTHR10887">
    <property type="entry name" value="DNA2/NAM7 HELICASE FAMILY"/>
    <property type="match status" value="1"/>
</dbReference>